<dbReference type="CDD" id="cd01454">
    <property type="entry name" value="vWA_norD_type"/>
    <property type="match status" value="1"/>
</dbReference>
<evidence type="ECO:0000313" key="2">
    <source>
        <dbReference type="EMBL" id="MBC8611387.1"/>
    </source>
</evidence>
<name>A0A8J6PG90_9FIRM</name>
<gene>
    <name evidence="2" type="ORF">H8702_09770</name>
</gene>
<dbReference type="EMBL" id="JACRTL010000005">
    <property type="protein sequence ID" value="MBC8611387.1"/>
    <property type="molecule type" value="Genomic_DNA"/>
</dbReference>
<dbReference type="SMART" id="SM00327">
    <property type="entry name" value="VWA"/>
    <property type="match status" value="1"/>
</dbReference>
<organism evidence="2 3">
    <name type="scientific">Massiliimalia timonensis</name>
    <dbReference type="NCBI Taxonomy" id="1987501"/>
    <lineage>
        <taxon>Bacteria</taxon>
        <taxon>Bacillati</taxon>
        <taxon>Bacillota</taxon>
        <taxon>Clostridia</taxon>
        <taxon>Eubacteriales</taxon>
        <taxon>Oscillospiraceae</taxon>
        <taxon>Massiliimalia</taxon>
    </lineage>
</organism>
<dbReference type="SUPFAM" id="SSF53300">
    <property type="entry name" value="vWA-like"/>
    <property type="match status" value="1"/>
</dbReference>
<reference evidence="2" key="1">
    <citation type="submission" date="2020-08" db="EMBL/GenBank/DDBJ databases">
        <title>Genome public.</title>
        <authorList>
            <person name="Liu C."/>
            <person name="Sun Q."/>
        </authorList>
    </citation>
    <scope>NUCLEOTIDE SEQUENCE</scope>
    <source>
        <strain evidence="2">NSJ-15</strain>
    </source>
</reference>
<proteinExistence type="predicted"/>
<dbReference type="PANTHER" id="PTHR41248">
    <property type="entry name" value="NORD PROTEIN"/>
    <property type="match status" value="1"/>
</dbReference>
<evidence type="ECO:0000259" key="1">
    <source>
        <dbReference type="PROSITE" id="PS50234"/>
    </source>
</evidence>
<dbReference type="AlphaFoldDB" id="A0A8J6PG90"/>
<dbReference type="InterPro" id="IPR002035">
    <property type="entry name" value="VWF_A"/>
</dbReference>
<evidence type="ECO:0000313" key="3">
    <source>
        <dbReference type="Proteomes" id="UP000632659"/>
    </source>
</evidence>
<dbReference type="Pfam" id="PF00092">
    <property type="entry name" value="VWA"/>
    <property type="match status" value="1"/>
</dbReference>
<protein>
    <submittedName>
        <fullName evidence="2">Nitric oxide reductase activation protein NorD</fullName>
    </submittedName>
</protein>
<dbReference type="RefSeq" id="WP_187536610.1">
    <property type="nucleotide sequence ID" value="NZ_JACRTL010000005.1"/>
</dbReference>
<dbReference type="InterPro" id="IPR051928">
    <property type="entry name" value="NorD/CobT"/>
</dbReference>
<dbReference type="Proteomes" id="UP000632659">
    <property type="component" value="Unassembled WGS sequence"/>
</dbReference>
<dbReference type="Gene3D" id="3.40.50.410">
    <property type="entry name" value="von Willebrand factor, type A domain"/>
    <property type="match status" value="1"/>
</dbReference>
<dbReference type="PROSITE" id="PS50234">
    <property type="entry name" value="VWFA"/>
    <property type="match status" value="1"/>
</dbReference>
<accession>A0A8J6PG90</accession>
<sequence length="692" mass="78202">MRTSHLEIRKMIQDQKKSLTDKEIFSSRAFQAYLMDLAESAAKRCGVTLKIICRWHELEETVAQTNGQTVFINAANQITASFPTRKTKLISVVGLLAHELAHILFTDFSVYHAFLKAYSNMLFYPSEPKDLSVTMEQNLKEIKEFRSKGSLAASAILLETAKDLLNILEDGFVNMRMCSEYRGLYRTGILQNNLWSIGKFKNDPGSNALTCLRNFVLIYTMTMDSRQTAFCPESLRDTANQLIPVIKQGVRTFQPRERCGCVNLLLLQLWPYVRPMIEQAEQKMKEQGQKSEEILEKIGQGCLPVSVVPEGVHDIGKAQVCGTSEISEETIGQIQKENMEIQNVVEYEKGRIELEETEDIWEGGGRILSYDRDYGGSGYGKAVSDLQRMLENIAVNTVNQKLESDYRDKLKAQASAIDYGNAHQGISITVHRIPQADERLADSYHQHMKLLRPVSKRLQQMIKHFVKEQQAGSKHTGLYFGKRLETRSVVHGDGKYFYRNNLPKESLDLAAALLIDQSGSMSSRDRLTNARACAAVIYDFCQAMNIPVMVYGHNSDSSDVDLYSYAEFDSIDGQDKYRIMDMASAGCNRDGAALRFVAERLLKRSERTRLLILISDGQPAAFGYSGTAAEADLRGIKREYANKGITLFAAAIGEDKENIRRIYGDGYLDITDLHKLPVRLTQLIIRYIQKKM</sequence>
<dbReference type="InterPro" id="IPR036465">
    <property type="entry name" value="vWFA_dom_sf"/>
</dbReference>
<feature type="domain" description="VWFA" evidence="1">
    <location>
        <begin position="510"/>
        <end position="688"/>
    </location>
</feature>
<dbReference type="PANTHER" id="PTHR41248:SF1">
    <property type="entry name" value="NORD PROTEIN"/>
    <property type="match status" value="1"/>
</dbReference>
<comment type="caution">
    <text evidence="2">The sequence shown here is derived from an EMBL/GenBank/DDBJ whole genome shotgun (WGS) entry which is preliminary data.</text>
</comment>
<keyword evidence="3" id="KW-1185">Reference proteome</keyword>